<proteinExistence type="predicted"/>
<evidence type="ECO:0000313" key="1">
    <source>
        <dbReference type="EMBL" id="KAJ4713495.1"/>
    </source>
</evidence>
<dbReference type="Proteomes" id="UP001164539">
    <property type="component" value="Chromosome 8"/>
</dbReference>
<protein>
    <submittedName>
        <fullName evidence="1">Alpha dioxygenase</fullName>
    </submittedName>
</protein>
<name>A0ACC1XQK9_MELAZ</name>
<evidence type="ECO:0000313" key="2">
    <source>
        <dbReference type="Proteomes" id="UP001164539"/>
    </source>
</evidence>
<comment type="caution">
    <text evidence="1">The sequence shown here is derived from an EMBL/GenBank/DDBJ whole genome shotgun (WGS) entry which is preliminary data.</text>
</comment>
<keyword evidence="2" id="KW-1185">Reference proteome</keyword>
<organism evidence="1 2">
    <name type="scientific">Melia azedarach</name>
    <name type="common">Chinaberry tree</name>
    <dbReference type="NCBI Taxonomy" id="155640"/>
    <lineage>
        <taxon>Eukaryota</taxon>
        <taxon>Viridiplantae</taxon>
        <taxon>Streptophyta</taxon>
        <taxon>Embryophyta</taxon>
        <taxon>Tracheophyta</taxon>
        <taxon>Spermatophyta</taxon>
        <taxon>Magnoliopsida</taxon>
        <taxon>eudicotyledons</taxon>
        <taxon>Gunneridae</taxon>
        <taxon>Pentapetalae</taxon>
        <taxon>rosids</taxon>
        <taxon>malvids</taxon>
        <taxon>Sapindales</taxon>
        <taxon>Meliaceae</taxon>
        <taxon>Melia</taxon>
    </lineage>
</organism>
<dbReference type="EMBL" id="CM051401">
    <property type="protein sequence ID" value="KAJ4713495.1"/>
    <property type="molecule type" value="Genomic_DNA"/>
</dbReference>
<accession>A0ACC1XQK9</accession>
<keyword evidence="1" id="KW-0560">Oxidoreductase</keyword>
<keyword evidence="1" id="KW-0223">Dioxygenase</keyword>
<gene>
    <name evidence="1" type="ORF">OWV82_015581</name>
</gene>
<sequence>MAFVHPQLRENCFQDDLLRCLLVLCYTFRGQAGFVAQTTGATGTGLSGHKEALASELAAKERFSVATCLPPSSPYGLLDPHPTVVATKLLARKKFVDNGKQFNMIACSLDTIHDS</sequence>
<reference evidence="1 2" key="1">
    <citation type="journal article" date="2023" name="Science">
        <title>Complex scaffold remodeling in plant triterpene biosynthesis.</title>
        <authorList>
            <person name="De La Pena R."/>
            <person name="Hodgson H."/>
            <person name="Liu J.C."/>
            <person name="Stephenson M.J."/>
            <person name="Martin A.C."/>
            <person name="Owen C."/>
            <person name="Harkess A."/>
            <person name="Leebens-Mack J."/>
            <person name="Jimenez L.E."/>
            <person name="Osbourn A."/>
            <person name="Sattely E.S."/>
        </authorList>
    </citation>
    <scope>NUCLEOTIDE SEQUENCE [LARGE SCALE GENOMIC DNA]</scope>
    <source>
        <strain evidence="2">cv. JPN11</strain>
        <tissue evidence="1">Leaf</tissue>
    </source>
</reference>